<evidence type="ECO:0000313" key="3">
    <source>
        <dbReference type="Proteomes" id="UP000198885"/>
    </source>
</evidence>
<dbReference type="OrthoDB" id="2988517at2"/>
<accession>A0A1H9W784</accession>
<dbReference type="RefSeq" id="WP_092695198.1">
    <property type="nucleotide sequence ID" value="NZ_FOGU01000009.1"/>
</dbReference>
<dbReference type="SUPFAM" id="SSF51182">
    <property type="entry name" value="RmlC-like cupins"/>
    <property type="match status" value="1"/>
</dbReference>
<gene>
    <name evidence="2" type="ORF">SAMN04490244_109163</name>
</gene>
<dbReference type="CDD" id="cd20301">
    <property type="entry name" value="cupin_ChrR"/>
    <property type="match status" value="1"/>
</dbReference>
<protein>
    <submittedName>
        <fullName evidence="2">Anti-ECFsigma factor, ChrR</fullName>
    </submittedName>
</protein>
<dbReference type="STRING" id="641238.SAMN04490244_109163"/>
<evidence type="ECO:0000313" key="2">
    <source>
        <dbReference type="EMBL" id="SES29772.1"/>
    </source>
</evidence>
<evidence type="ECO:0000259" key="1">
    <source>
        <dbReference type="Pfam" id="PF12973"/>
    </source>
</evidence>
<sequence>METIRHHLPDDLLMGYAAGSLAEAFNVLIATHLSLCDECRARAGSFDAVGGAILDTSPPRAMAPGALQATLARIDEDPEVSRATHQPERDGTLPAPLTSYVGGGLDSVPWRSIGGGVRDALLPTSNEARVRLLRIPAGMAVPDHGHRGMELTLVLQGAFRDETDRFARGDVEVADEELEHTPVAEEGEDCICLAATDAPLRFKGMIPRIAQSFLRI</sequence>
<feature type="domain" description="ChrR-like cupin" evidence="1">
    <location>
        <begin position="106"/>
        <end position="196"/>
    </location>
</feature>
<dbReference type="InterPro" id="IPR012807">
    <property type="entry name" value="Anti-sigma_ChrR"/>
</dbReference>
<dbReference type="Gene3D" id="1.10.10.1320">
    <property type="entry name" value="Anti-sigma factor, zinc-finger domain"/>
    <property type="match status" value="1"/>
</dbReference>
<dbReference type="Gene3D" id="2.60.120.10">
    <property type="entry name" value="Jelly Rolls"/>
    <property type="match status" value="1"/>
</dbReference>
<dbReference type="NCBIfam" id="TIGR02451">
    <property type="entry name" value="anti_sig_ChrR"/>
    <property type="match status" value="1"/>
</dbReference>
<proteinExistence type="predicted"/>
<dbReference type="InterPro" id="IPR014710">
    <property type="entry name" value="RmlC-like_jellyroll"/>
</dbReference>
<reference evidence="2 3" key="1">
    <citation type="submission" date="2016-10" db="EMBL/GenBank/DDBJ databases">
        <authorList>
            <person name="de Groot N.N."/>
        </authorList>
    </citation>
    <scope>NUCLEOTIDE SEQUENCE [LARGE SCALE GENOMIC DNA]</scope>
    <source>
        <strain evidence="2 3">DSM 23042</strain>
    </source>
</reference>
<dbReference type="Proteomes" id="UP000198885">
    <property type="component" value="Unassembled WGS sequence"/>
</dbReference>
<dbReference type="AlphaFoldDB" id="A0A1H9W784"/>
<dbReference type="Pfam" id="PF12973">
    <property type="entry name" value="Cupin_7"/>
    <property type="match status" value="1"/>
</dbReference>
<keyword evidence="3" id="KW-1185">Reference proteome</keyword>
<dbReference type="EMBL" id="FOGU01000009">
    <property type="protein sequence ID" value="SES29772.1"/>
    <property type="molecule type" value="Genomic_DNA"/>
</dbReference>
<organism evidence="2 3">
    <name type="scientific">Tranquillimonas rosea</name>
    <dbReference type="NCBI Taxonomy" id="641238"/>
    <lineage>
        <taxon>Bacteria</taxon>
        <taxon>Pseudomonadati</taxon>
        <taxon>Pseudomonadota</taxon>
        <taxon>Alphaproteobacteria</taxon>
        <taxon>Rhodobacterales</taxon>
        <taxon>Roseobacteraceae</taxon>
        <taxon>Tranquillimonas</taxon>
    </lineage>
</organism>
<name>A0A1H9W784_9RHOB</name>
<dbReference type="InterPro" id="IPR041916">
    <property type="entry name" value="Anti_sigma_zinc_sf"/>
</dbReference>
<dbReference type="InterPro" id="IPR011051">
    <property type="entry name" value="RmlC_Cupin_sf"/>
</dbReference>
<dbReference type="InterPro" id="IPR025979">
    <property type="entry name" value="ChrR-like_cupin_dom"/>
</dbReference>